<keyword evidence="8" id="KW-0472">Membrane</keyword>
<dbReference type="SUPFAM" id="SSF55785">
    <property type="entry name" value="PYP-like sensor domain (PAS domain)"/>
    <property type="match status" value="1"/>
</dbReference>
<dbReference type="NCBIfam" id="TIGR00229">
    <property type="entry name" value="sensory_box"/>
    <property type="match status" value="1"/>
</dbReference>
<organism evidence="13 14">
    <name type="scientific">Ideonella dechloratans</name>
    <dbReference type="NCBI Taxonomy" id="36863"/>
    <lineage>
        <taxon>Bacteria</taxon>
        <taxon>Pseudomonadati</taxon>
        <taxon>Pseudomonadota</taxon>
        <taxon>Betaproteobacteria</taxon>
        <taxon>Burkholderiales</taxon>
        <taxon>Sphaerotilaceae</taxon>
        <taxon>Ideonella</taxon>
    </lineage>
</organism>
<keyword evidence="10" id="KW-0807">Transducer</keyword>
<evidence type="ECO:0000256" key="2">
    <source>
        <dbReference type="ARBA" id="ARBA00022475"/>
    </source>
</evidence>
<dbReference type="InterPro" id="IPR035965">
    <property type="entry name" value="PAS-like_dom_sf"/>
</dbReference>
<dbReference type="InterPro" id="IPR000014">
    <property type="entry name" value="PAS"/>
</dbReference>
<gene>
    <name evidence="13" type="ORF">F7Q92_04430</name>
</gene>
<keyword evidence="4" id="KW-0145">Chemotaxis</keyword>
<comment type="subcellular location">
    <subcellularLocation>
        <location evidence="1">Cell inner membrane</location>
        <topology evidence="1">Multi-pass membrane protein</topology>
    </subcellularLocation>
</comment>
<dbReference type="SMART" id="SM00283">
    <property type="entry name" value="MA"/>
    <property type="match status" value="1"/>
</dbReference>
<comment type="caution">
    <text evidence="13">The sequence shown here is derived from an EMBL/GenBank/DDBJ whole genome shotgun (WGS) entry which is preliminary data.</text>
</comment>
<proteinExistence type="inferred from homology"/>
<evidence type="ECO:0000256" key="3">
    <source>
        <dbReference type="ARBA" id="ARBA00022481"/>
    </source>
</evidence>
<protein>
    <submittedName>
        <fullName evidence="13">PAS domain-containing protein</fullName>
    </submittedName>
</protein>
<keyword evidence="5" id="KW-0997">Cell inner membrane</keyword>
<accession>A0A643FFZ2</accession>
<dbReference type="CDD" id="cd11386">
    <property type="entry name" value="MCP_signal"/>
    <property type="match status" value="1"/>
</dbReference>
<dbReference type="PROSITE" id="PS50112">
    <property type="entry name" value="PAS"/>
    <property type="match status" value="1"/>
</dbReference>
<dbReference type="RefSeq" id="WP_151122879.1">
    <property type="nucleotide sequence ID" value="NZ_CP088081.1"/>
</dbReference>
<dbReference type="InterPro" id="IPR004090">
    <property type="entry name" value="Chemotax_Me-accpt_rcpt"/>
</dbReference>
<evidence type="ECO:0000256" key="4">
    <source>
        <dbReference type="ARBA" id="ARBA00022500"/>
    </source>
</evidence>
<dbReference type="SMART" id="SM00091">
    <property type="entry name" value="PAS"/>
    <property type="match status" value="1"/>
</dbReference>
<dbReference type="GO" id="GO:0005886">
    <property type="term" value="C:plasma membrane"/>
    <property type="evidence" value="ECO:0007669"/>
    <property type="project" value="UniProtKB-SubCell"/>
</dbReference>
<dbReference type="GO" id="GO:0004888">
    <property type="term" value="F:transmembrane signaling receptor activity"/>
    <property type="evidence" value="ECO:0007669"/>
    <property type="project" value="InterPro"/>
</dbReference>
<keyword evidence="2" id="KW-1003">Cell membrane</keyword>
<evidence type="ECO:0000256" key="9">
    <source>
        <dbReference type="ARBA" id="ARBA00029447"/>
    </source>
</evidence>
<dbReference type="InterPro" id="IPR013655">
    <property type="entry name" value="PAS_fold_3"/>
</dbReference>
<dbReference type="Gene3D" id="1.10.287.950">
    <property type="entry name" value="Methyl-accepting chemotaxis protein"/>
    <property type="match status" value="1"/>
</dbReference>
<dbReference type="Pfam" id="PF00015">
    <property type="entry name" value="MCPsignal"/>
    <property type="match status" value="1"/>
</dbReference>
<evidence type="ECO:0000256" key="7">
    <source>
        <dbReference type="ARBA" id="ARBA00022989"/>
    </source>
</evidence>
<dbReference type="OrthoDB" id="9806477at2"/>
<dbReference type="Gene3D" id="3.30.450.20">
    <property type="entry name" value="PAS domain"/>
    <property type="match status" value="1"/>
</dbReference>
<evidence type="ECO:0000259" key="12">
    <source>
        <dbReference type="PROSITE" id="PS50112"/>
    </source>
</evidence>
<keyword evidence="6" id="KW-0812">Transmembrane</keyword>
<dbReference type="InterPro" id="IPR004089">
    <property type="entry name" value="MCPsignal_dom"/>
</dbReference>
<dbReference type="AlphaFoldDB" id="A0A643FFZ2"/>
<dbReference type="EMBL" id="VZPB01000007">
    <property type="protein sequence ID" value="KAB0584202.1"/>
    <property type="molecule type" value="Genomic_DNA"/>
</dbReference>
<dbReference type="GO" id="GO:0007165">
    <property type="term" value="P:signal transduction"/>
    <property type="evidence" value="ECO:0007669"/>
    <property type="project" value="UniProtKB-KW"/>
</dbReference>
<dbReference type="PRINTS" id="PR00260">
    <property type="entry name" value="CHEMTRNSDUCR"/>
</dbReference>
<dbReference type="CDD" id="cd00130">
    <property type="entry name" value="PAS"/>
    <property type="match status" value="1"/>
</dbReference>
<dbReference type="Proteomes" id="UP000430120">
    <property type="component" value="Unassembled WGS sequence"/>
</dbReference>
<feature type="domain" description="PAS" evidence="12">
    <location>
        <begin position="25"/>
        <end position="60"/>
    </location>
</feature>
<dbReference type="PROSITE" id="PS50111">
    <property type="entry name" value="CHEMOTAXIS_TRANSDUC_2"/>
    <property type="match status" value="1"/>
</dbReference>
<feature type="domain" description="Methyl-accepting transducer" evidence="11">
    <location>
        <begin position="272"/>
        <end position="501"/>
    </location>
</feature>
<dbReference type="InterPro" id="IPR051310">
    <property type="entry name" value="MCP_chemotaxis"/>
</dbReference>
<evidence type="ECO:0000256" key="10">
    <source>
        <dbReference type="PROSITE-ProRule" id="PRU00284"/>
    </source>
</evidence>
<evidence type="ECO:0000256" key="8">
    <source>
        <dbReference type="ARBA" id="ARBA00023136"/>
    </source>
</evidence>
<keyword evidence="3" id="KW-0488">Methylation</keyword>
<dbReference type="FunFam" id="3.30.450.20:FF:000046">
    <property type="entry name" value="Aerotaxis sensor receptor"/>
    <property type="match status" value="1"/>
</dbReference>
<evidence type="ECO:0000256" key="6">
    <source>
        <dbReference type="ARBA" id="ARBA00022692"/>
    </source>
</evidence>
<dbReference type="SUPFAM" id="SSF58104">
    <property type="entry name" value="Methyl-accepting chemotaxis protein (MCP) signaling domain"/>
    <property type="match status" value="1"/>
</dbReference>
<name>A0A643FFZ2_IDEDE</name>
<evidence type="ECO:0000259" key="11">
    <source>
        <dbReference type="PROSITE" id="PS50111"/>
    </source>
</evidence>
<dbReference type="PANTHER" id="PTHR43531:SF7">
    <property type="entry name" value="AEROTAXIS RECEPTOR"/>
    <property type="match status" value="1"/>
</dbReference>
<dbReference type="GO" id="GO:0052131">
    <property type="term" value="P:positive aerotaxis"/>
    <property type="evidence" value="ECO:0007669"/>
    <property type="project" value="UniProtKB-ARBA"/>
</dbReference>
<dbReference type="Pfam" id="PF08447">
    <property type="entry name" value="PAS_3"/>
    <property type="match status" value="1"/>
</dbReference>
<comment type="similarity">
    <text evidence="9">Belongs to the methyl-accepting chemotaxis (MCP) protein family.</text>
</comment>
<keyword evidence="14" id="KW-1185">Reference proteome</keyword>
<evidence type="ECO:0000313" key="13">
    <source>
        <dbReference type="EMBL" id="KAB0584202.1"/>
    </source>
</evidence>
<evidence type="ECO:0000256" key="1">
    <source>
        <dbReference type="ARBA" id="ARBA00004429"/>
    </source>
</evidence>
<keyword evidence="7" id="KW-1133">Transmembrane helix</keyword>
<dbReference type="FunFam" id="1.10.287.950:FF:000001">
    <property type="entry name" value="Methyl-accepting chemotaxis sensory transducer"/>
    <property type="match status" value="1"/>
</dbReference>
<dbReference type="PANTHER" id="PTHR43531">
    <property type="entry name" value="PROTEIN ICFG"/>
    <property type="match status" value="1"/>
</dbReference>
<evidence type="ECO:0000256" key="5">
    <source>
        <dbReference type="ARBA" id="ARBA00022519"/>
    </source>
</evidence>
<reference evidence="13 14" key="1">
    <citation type="submission" date="2019-09" db="EMBL/GenBank/DDBJ databases">
        <title>Draft genome sequences of 48 bacterial type strains from the CCUG.</title>
        <authorList>
            <person name="Tunovic T."/>
            <person name="Pineiro-Iglesias B."/>
            <person name="Unosson C."/>
            <person name="Inganas E."/>
            <person name="Ohlen M."/>
            <person name="Cardew S."/>
            <person name="Jensie-Markopoulos S."/>
            <person name="Salva-Serra F."/>
            <person name="Jaen-Luchoro D."/>
            <person name="Karlsson R."/>
            <person name="Svensson-Stadler L."/>
            <person name="Chun J."/>
            <person name="Moore E."/>
        </authorList>
    </citation>
    <scope>NUCLEOTIDE SEQUENCE [LARGE SCALE GENOMIC DNA]</scope>
    <source>
        <strain evidence="13 14">CCUG 30977</strain>
    </source>
</reference>
<evidence type="ECO:0000313" key="14">
    <source>
        <dbReference type="Proteomes" id="UP000430120"/>
    </source>
</evidence>
<sequence length="516" mass="55616">MRVNLPVTQKQYAMADNTMLVSTTDVQGRITHCNRAFAEVSGYSYEELIQQPHNLIRHPDMPPEAFKDMWATIGRGRPWSGVVKNRRKNGDHYWVVAHVVPIMKGGKPQGYMSVREKAQPDQIQAAEALYAKMAQERESGHQTFKLHAGRVRQLGLRDLPGKLHRFTLTQRLTAGMGVTTAAMLAAIALVPSAPLLAAAGVAVVGMAGVARWFHSSIQRRMDEAEQFANDLASCNLVTAIEQVHPHPLSGLTRALSHIQMNLRAVMGDARDEVAGTTQSIGEIAQGSKDLSDRTEAQASAVQRTAASMEQMAGTVQQTAQTAAQVQHHSLETASAATLGGEAMGRVGTTIGQIEQASHKVASFIQIIESLAFQTNILALNAAVEAARAGEQGRGFAVVASEVRALARRSGEAATEIRTLIGQSVEQVSHGSRQVADASQTVAHTVSEVQRMGEMIREISAATAEQSSGVHDVNVAVAELDRMTQANAALVEQTAAAVEVLHRRTEALRRSVQVFNF</sequence>